<evidence type="ECO:0000313" key="3">
    <source>
        <dbReference type="EMBL" id="KPJ53656.1"/>
    </source>
</evidence>
<feature type="region of interest" description="Disordered" evidence="1">
    <location>
        <begin position="1"/>
        <end position="32"/>
    </location>
</feature>
<dbReference type="STRING" id="1703770.AMJ39_03900"/>
<proteinExistence type="predicted"/>
<sequence>MYTGADRREGLLEGGSSAEAGHGLGFEDERFGGTARGGGPMKMRRAEMCIAVFLAVCAGASATVLHVAACAR</sequence>
<comment type="caution">
    <text evidence="3">The sequence shown here is derived from an EMBL/GenBank/DDBJ whole genome shotgun (WGS) entry which is preliminary data.</text>
</comment>
<feature type="transmembrane region" description="Helical" evidence="2">
    <location>
        <begin position="48"/>
        <end position="69"/>
    </location>
</feature>
<keyword evidence="2" id="KW-0812">Transmembrane</keyword>
<dbReference type="AlphaFoldDB" id="A0A0S7WU34"/>
<accession>A0A0S7WU34</accession>
<keyword evidence="2" id="KW-1133">Transmembrane helix</keyword>
<dbReference type="EMBL" id="LIZS01000015">
    <property type="protein sequence ID" value="KPJ53656.1"/>
    <property type="molecule type" value="Genomic_DNA"/>
</dbReference>
<evidence type="ECO:0000256" key="1">
    <source>
        <dbReference type="SAM" id="MobiDB-lite"/>
    </source>
</evidence>
<evidence type="ECO:0000313" key="4">
    <source>
        <dbReference type="Proteomes" id="UP000052008"/>
    </source>
</evidence>
<reference evidence="3 4" key="1">
    <citation type="journal article" date="2015" name="Microbiome">
        <title>Genomic resolution of linkages in carbon, nitrogen, and sulfur cycling among widespread estuary sediment bacteria.</title>
        <authorList>
            <person name="Baker B.J."/>
            <person name="Lazar C.S."/>
            <person name="Teske A.P."/>
            <person name="Dick G.J."/>
        </authorList>
    </citation>
    <scope>NUCLEOTIDE SEQUENCE [LARGE SCALE GENOMIC DNA]</scope>
    <source>
        <strain evidence="3">DG_24</strain>
    </source>
</reference>
<protein>
    <submittedName>
        <fullName evidence="3">Uncharacterized protein</fullName>
    </submittedName>
</protein>
<organism evidence="3 4">
    <name type="scientific">candidate division TA06 bacterium DG_24</name>
    <dbReference type="NCBI Taxonomy" id="1703770"/>
    <lineage>
        <taxon>Bacteria</taxon>
        <taxon>Bacteria division TA06</taxon>
    </lineage>
</organism>
<keyword evidence="2" id="KW-0472">Membrane</keyword>
<dbReference type="Proteomes" id="UP000052008">
    <property type="component" value="Unassembled WGS sequence"/>
</dbReference>
<evidence type="ECO:0000256" key="2">
    <source>
        <dbReference type="SAM" id="Phobius"/>
    </source>
</evidence>
<name>A0A0S7WU34_UNCT6</name>
<feature type="compositionally biased region" description="Basic and acidic residues" evidence="1">
    <location>
        <begin position="1"/>
        <end position="11"/>
    </location>
</feature>
<gene>
    <name evidence="3" type="ORF">AMJ39_03900</name>
</gene>